<organism evidence="1">
    <name type="scientific">Arundo donax</name>
    <name type="common">Giant reed</name>
    <name type="synonym">Donax arundinaceus</name>
    <dbReference type="NCBI Taxonomy" id="35708"/>
    <lineage>
        <taxon>Eukaryota</taxon>
        <taxon>Viridiplantae</taxon>
        <taxon>Streptophyta</taxon>
        <taxon>Embryophyta</taxon>
        <taxon>Tracheophyta</taxon>
        <taxon>Spermatophyta</taxon>
        <taxon>Magnoliopsida</taxon>
        <taxon>Liliopsida</taxon>
        <taxon>Poales</taxon>
        <taxon>Poaceae</taxon>
        <taxon>PACMAD clade</taxon>
        <taxon>Arundinoideae</taxon>
        <taxon>Arundineae</taxon>
        <taxon>Arundo</taxon>
    </lineage>
</organism>
<name>A0A0A9BWI6_ARUDO</name>
<dbReference type="EMBL" id="GBRH01230249">
    <property type="protein sequence ID" value="JAD67646.1"/>
    <property type="molecule type" value="Transcribed_RNA"/>
</dbReference>
<protein>
    <submittedName>
        <fullName evidence="1">Uncharacterized protein</fullName>
    </submittedName>
</protein>
<dbReference type="AlphaFoldDB" id="A0A0A9BWI6"/>
<proteinExistence type="predicted"/>
<sequence length="65" mass="7327">MCFPLNIISTSASGSGVYCLSTPSLLHMFRKCSFLKFIYQSGFGVLWDVCPQHQHRTRSSIDIRG</sequence>
<accession>A0A0A9BWI6</accession>
<reference evidence="1" key="2">
    <citation type="journal article" date="2015" name="Data Brief">
        <title>Shoot transcriptome of the giant reed, Arundo donax.</title>
        <authorList>
            <person name="Barrero R.A."/>
            <person name="Guerrero F.D."/>
            <person name="Moolhuijzen P."/>
            <person name="Goolsby J.A."/>
            <person name="Tidwell J."/>
            <person name="Bellgard S.E."/>
            <person name="Bellgard M.I."/>
        </authorList>
    </citation>
    <scope>NUCLEOTIDE SEQUENCE</scope>
    <source>
        <tissue evidence="1">Shoot tissue taken approximately 20 cm above the soil surface</tissue>
    </source>
</reference>
<reference evidence="1" key="1">
    <citation type="submission" date="2014-09" db="EMBL/GenBank/DDBJ databases">
        <authorList>
            <person name="Magalhaes I.L.F."/>
            <person name="Oliveira U."/>
            <person name="Santos F.R."/>
            <person name="Vidigal T.H.D.A."/>
            <person name="Brescovit A.D."/>
            <person name="Santos A.J."/>
        </authorList>
    </citation>
    <scope>NUCLEOTIDE SEQUENCE</scope>
    <source>
        <tissue evidence="1">Shoot tissue taken approximately 20 cm above the soil surface</tissue>
    </source>
</reference>
<evidence type="ECO:0000313" key="1">
    <source>
        <dbReference type="EMBL" id="JAD67646.1"/>
    </source>
</evidence>